<evidence type="ECO:0000313" key="1">
    <source>
        <dbReference type="EMBL" id="CAI2373231.1"/>
    </source>
</evidence>
<comment type="caution">
    <text evidence="1">The sequence shown here is derived from an EMBL/GenBank/DDBJ whole genome shotgun (WGS) entry which is preliminary data.</text>
</comment>
<dbReference type="EMBL" id="CAMPGE010014567">
    <property type="protein sequence ID" value="CAI2373231.1"/>
    <property type="molecule type" value="Genomic_DNA"/>
</dbReference>
<reference evidence="1" key="1">
    <citation type="submission" date="2023-07" db="EMBL/GenBank/DDBJ databases">
        <authorList>
            <consortium name="AG Swart"/>
            <person name="Singh M."/>
            <person name="Singh A."/>
            <person name="Seah K."/>
            <person name="Emmerich C."/>
        </authorList>
    </citation>
    <scope>NUCLEOTIDE SEQUENCE</scope>
    <source>
        <strain evidence="1">DP1</strain>
    </source>
</reference>
<sequence>MNVLLIKFSLAGQIYSEIQTFLLEVLALFAENIILTTLVKTLSYRLCIAYSIIVMRVLFLCRIRYLSSHFRVIKDQILHHWSFISPTQGNNSDSWCKEQENSKYIPLTKIYDNFAKFLVRTKLLALSSKIIDKLVPCLIYQDLSSMRVFLGFFEFLVKLYFSRNLDKFLYLHLFPK</sequence>
<evidence type="ECO:0000313" key="2">
    <source>
        <dbReference type="Proteomes" id="UP001295684"/>
    </source>
</evidence>
<proteinExistence type="predicted"/>
<gene>
    <name evidence="1" type="ORF">ECRASSUSDP1_LOCUS14572</name>
</gene>
<dbReference type="Proteomes" id="UP001295684">
    <property type="component" value="Unassembled WGS sequence"/>
</dbReference>
<accession>A0AAD1XIB4</accession>
<protein>
    <submittedName>
        <fullName evidence="1">Uncharacterized protein</fullName>
    </submittedName>
</protein>
<name>A0AAD1XIB4_EUPCR</name>
<dbReference type="AlphaFoldDB" id="A0AAD1XIB4"/>
<organism evidence="1 2">
    <name type="scientific">Euplotes crassus</name>
    <dbReference type="NCBI Taxonomy" id="5936"/>
    <lineage>
        <taxon>Eukaryota</taxon>
        <taxon>Sar</taxon>
        <taxon>Alveolata</taxon>
        <taxon>Ciliophora</taxon>
        <taxon>Intramacronucleata</taxon>
        <taxon>Spirotrichea</taxon>
        <taxon>Hypotrichia</taxon>
        <taxon>Euplotida</taxon>
        <taxon>Euplotidae</taxon>
        <taxon>Moneuplotes</taxon>
    </lineage>
</organism>
<keyword evidence="2" id="KW-1185">Reference proteome</keyword>